<sequence length="171" mass="17133">MRAAVAMMAVLAVAGCGENGLFKGQGPFHRAPDAESAPASSAAEAGQAAPATAAVKPPAGARTVEQFDTTTPEERVAAAAAPVEPAGERSLGTTVASLGEVAEAGFWLKTPLVTERTRGRVLNPASGKSAQVDLIPIDGPASAGSRISLAAMRLLEASLTDLPTVEVFTGG</sequence>
<keyword evidence="3" id="KW-1185">Reference proteome</keyword>
<proteinExistence type="predicted"/>
<gene>
    <name evidence="2" type="ORF">GQA70_08240</name>
</gene>
<protein>
    <recommendedName>
        <fullName evidence="4">D-galactarate dehydratase</fullName>
    </recommendedName>
</protein>
<feature type="compositionally biased region" description="Low complexity" evidence="1">
    <location>
        <begin position="34"/>
        <end position="61"/>
    </location>
</feature>
<organism evidence="2 3">
    <name type="scientific">Ponticoccus alexandrii</name>
    <dbReference type="NCBI Taxonomy" id="1943633"/>
    <lineage>
        <taxon>Bacteria</taxon>
        <taxon>Pseudomonadati</taxon>
        <taxon>Pseudomonadota</taxon>
        <taxon>Alphaproteobacteria</taxon>
        <taxon>Rhodobacterales</taxon>
        <taxon>Roseobacteraceae</taxon>
        <taxon>Ponticoccus</taxon>
    </lineage>
</organism>
<dbReference type="EMBL" id="CP047166">
    <property type="protein sequence ID" value="QRF66296.1"/>
    <property type="molecule type" value="Genomic_DNA"/>
</dbReference>
<reference evidence="2 3" key="1">
    <citation type="submission" date="2019-12" db="EMBL/GenBank/DDBJ databases">
        <title>Complete Genome Sequence of a Quorum-Sensing Bacterium,Rhodobacteraceae bacterium C31, Isolated from a marine microalgae symbiotic bacteria.</title>
        <authorList>
            <person name="Zhang Y."/>
        </authorList>
    </citation>
    <scope>NUCLEOTIDE SEQUENCE [LARGE SCALE GENOMIC DNA]</scope>
    <source>
        <strain evidence="2 3">C31</strain>
    </source>
</reference>
<evidence type="ECO:0000313" key="3">
    <source>
        <dbReference type="Proteomes" id="UP000596387"/>
    </source>
</evidence>
<evidence type="ECO:0000256" key="1">
    <source>
        <dbReference type="SAM" id="MobiDB-lite"/>
    </source>
</evidence>
<dbReference type="Proteomes" id="UP000596387">
    <property type="component" value="Chromosome"/>
</dbReference>
<dbReference type="PROSITE" id="PS51257">
    <property type="entry name" value="PROKAR_LIPOPROTEIN"/>
    <property type="match status" value="1"/>
</dbReference>
<evidence type="ECO:0000313" key="2">
    <source>
        <dbReference type="EMBL" id="QRF66296.1"/>
    </source>
</evidence>
<accession>A0ABX7F835</accession>
<feature type="region of interest" description="Disordered" evidence="1">
    <location>
        <begin position="27"/>
        <end position="66"/>
    </location>
</feature>
<evidence type="ECO:0008006" key="4">
    <source>
        <dbReference type="Google" id="ProtNLM"/>
    </source>
</evidence>
<name>A0ABX7F835_9RHOB</name>